<sequence length="313" mass="35255">MNNFLSVKDATDINHLIERARYFKTHPHENAYIGQHKTLINLFFNPSLRTRLSTEKAGTTLGFQVITMDMAGGWKLEFEDGVVMNLDRAEHVKEAAGVLSQYCDILAVRSFPGLEDRNADYEDRIIHAFRKYATVPVVSLESATRHPLQSLADCITIAEHRKTERPKVVLTWAPHPRQLPQAVPNSFAEWMTGWDEVDLVIANPEGFDLAPEFTAGAEVLHDQAEALRGADFVYAKNWSAYEPYGATTDRTDWLVDTDKMALTNDAYFMHCLPVRRNVVVSDGVLDSPRSLVLQQANNRTWSAAAVLEALLVR</sequence>
<feature type="binding site" description="in other chain" evidence="2">
    <location>
        <position position="109"/>
    </location>
    <ligand>
        <name>carbamoyl phosphate</name>
        <dbReference type="ChEBI" id="CHEBI:58228"/>
        <note>ligand shared between two neighboring subunits</note>
    </ligand>
</feature>
<comment type="function">
    <text evidence="2">Catalyzes the transfer of the carbamoyl group from carbamoyl phosphate to the delta-amino group of N(2)-succinyl-L-ornithine to produce N(2)-succinyl-L-citrulline. Is essential for arginine biosynthesis.</text>
</comment>
<evidence type="ECO:0000313" key="5">
    <source>
        <dbReference type="EMBL" id="PPK84730.1"/>
    </source>
</evidence>
<gene>
    <name evidence="2" type="primary">argF'</name>
    <name evidence="5" type="ORF">CLV84_3893</name>
</gene>
<keyword evidence="1 2" id="KW-0808">Transferase</keyword>
<dbReference type="SUPFAM" id="SSF53671">
    <property type="entry name" value="Aspartate/ornithine carbamoyltransferase"/>
    <property type="match status" value="1"/>
</dbReference>
<name>A0A2S6I185_9BACT</name>
<dbReference type="NCBIfam" id="NF003384">
    <property type="entry name" value="PRK04523.1"/>
    <property type="match status" value="1"/>
</dbReference>
<feature type="binding site" evidence="2">
    <location>
        <position position="275"/>
    </location>
    <ligand>
        <name>N(2)-succinyl-L-ornithine</name>
        <dbReference type="ChEBI" id="CHEBI:58514"/>
    </ligand>
</feature>
<protein>
    <recommendedName>
        <fullName evidence="2">N-succinylornithine carbamoyltransferase</fullName>
        <ecNumber evidence="2">2.1.3.11</ecNumber>
    </recommendedName>
    <alternativeName>
        <fullName evidence="2">N-succinyl-L-ornithine transcarbamylase</fullName>
        <shortName evidence="2">SOTCase</shortName>
    </alternativeName>
</protein>
<comment type="caution">
    <text evidence="5">The sequence shown here is derived from an EMBL/GenBank/DDBJ whole genome shotgun (WGS) entry which is preliminary data.</text>
</comment>
<dbReference type="HAMAP" id="MF_02235">
    <property type="entry name" value="SOTCase"/>
    <property type="match status" value="1"/>
</dbReference>
<feature type="domain" description="Aspartate/ornithine carbamoyltransferase Asp/Orn-binding" evidence="3">
    <location>
        <begin position="216"/>
        <end position="309"/>
    </location>
</feature>
<feature type="binding site" evidence="2">
    <location>
        <position position="141"/>
    </location>
    <ligand>
        <name>N(2)-succinyl-L-ornithine</name>
        <dbReference type="ChEBI" id="CHEBI:58514"/>
    </ligand>
</feature>
<dbReference type="Gene3D" id="3.40.50.1370">
    <property type="entry name" value="Aspartate/ornithine carbamoyltransferase"/>
    <property type="match status" value="2"/>
</dbReference>
<dbReference type="GO" id="GO:0019240">
    <property type="term" value="P:citrulline biosynthetic process"/>
    <property type="evidence" value="ECO:0007669"/>
    <property type="project" value="TreeGrafter"/>
</dbReference>
<feature type="binding site" evidence="2">
    <location>
        <position position="74"/>
    </location>
    <ligand>
        <name>carbamoyl phosphate</name>
        <dbReference type="ChEBI" id="CHEBI:58228"/>
        <note>ligand shared between two neighboring subunits</note>
    </ligand>
</feature>
<dbReference type="InterPro" id="IPR006130">
    <property type="entry name" value="Asp/Orn_carbamoylTrfase"/>
</dbReference>
<comment type="pathway">
    <text evidence="2">Amino-acid biosynthesis; L-arginine biosynthesis.</text>
</comment>
<accession>A0A2S6I185</accession>
<dbReference type="Pfam" id="PF00185">
    <property type="entry name" value="OTCace"/>
    <property type="match status" value="1"/>
</dbReference>
<dbReference type="AlphaFoldDB" id="A0A2S6I185"/>
<dbReference type="UniPathway" id="UPA00068"/>
<comment type="catalytic activity">
    <reaction evidence="2">
        <text>N(2)-succinyl-L-ornithine + carbamoyl phosphate = N(2)-succinyl-L-citrulline + phosphate + H(+)</text>
        <dbReference type="Rhea" id="RHEA:25884"/>
        <dbReference type="ChEBI" id="CHEBI:15378"/>
        <dbReference type="ChEBI" id="CHEBI:43474"/>
        <dbReference type="ChEBI" id="CHEBI:58228"/>
        <dbReference type="ChEBI" id="CHEBI:58514"/>
        <dbReference type="ChEBI" id="CHEBI:58862"/>
        <dbReference type="EC" id="2.1.3.11"/>
    </reaction>
</comment>
<evidence type="ECO:0000313" key="6">
    <source>
        <dbReference type="Proteomes" id="UP000237662"/>
    </source>
</evidence>
<evidence type="ECO:0000256" key="1">
    <source>
        <dbReference type="ARBA" id="ARBA00022679"/>
    </source>
</evidence>
<feature type="binding site" description="in other chain" evidence="2">
    <location>
        <begin position="47"/>
        <end position="50"/>
    </location>
    <ligand>
        <name>carbamoyl phosphate</name>
        <dbReference type="ChEBI" id="CHEBI:58228"/>
        <note>ligand shared between two neighboring subunits</note>
    </ligand>
</feature>
<comment type="similarity">
    <text evidence="2">Belongs to the aspartate/ornithine carbamoyltransferase superfamily. SOTCase family.</text>
</comment>
<evidence type="ECO:0000256" key="2">
    <source>
        <dbReference type="HAMAP-Rule" id="MF_02235"/>
    </source>
</evidence>
<dbReference type="RefSeq" id="WP_104421448.1">
    <property type="nucleotide sequence ID" value="NZ_PTJC01000007.1"/>
</dbReference>
<dbReference type="EC" id="2.1.3.11" evidence="2"/>
<comment type="subunit">
    <text evidence="2">Homotrimer.</text>
</comment>
<keyword evidence="2" id="KW-0055">Arginine biosynthesis</keyword>
<dbReference type="InterPro" id="IPR006131">
    <property type="entry name" value="Asp_carbamoyltransf_Asp/Orn-bd"/>
</dbReference>
<keyword evidence="2" id="KW-0028">Amino-acid biosynthesis</keyword>
<dbReference type="GO" id="GO:0016597">
    <property type="term" value="F:amino acid binding"/>
    <property type="evidence" value="ECO:0007669"/>
    <property type="project" value="InterPro"/>
</dbReference>
<feature type="binding site" description="in other chain" evidence="2">
    <location>
        <begin position="271"/>
        <end position="272"/>
    </location>
    <ligand>
        <name>carbamoyl phosphate</name>
        <dbReference type="ChEBI" id="CHEBI:58228"/>
        <note>ligand shared between two neighboring subunits</note>
    </ligand>
</feature>
<dbReference type="Pfam" id="PF02729">
    <property type="entry name" value="OTCace_N"/>
    <property type="match status" value="1"/>
</dbReference>
<dbReference type="InterPro" id="IPR043696">
    <property type="entry name" value="ArgF'-like"/>
</dbReference>
<dbReference type="PRINTS" id="PR00101">
    <property type="entry name" value="ATCASE"/>
</dbReference>
<dbReference type="GO" id="GO:0004585">
    <property type="term" value="F:ornithine carbamoyltransferase activity"/>
    <property type="evidence" value="ECO:0007669"/>
    <property type="project" value="InterPro"/>
</dbReference>
<feature type="binding site" evidence="2">
    <location>
        <position position="236"/>
    </location>
    <ligand>
        <name>N(2)-succinyl-L-ornithine</name>
        <dbReference type="ChEBI" id="CHEBI:58514"/>
    </ligand>
</feature>
<dbReference type="PANTHER" id="PTHR45753:SF3">
    <property type="entry name" value="ORNITHINE TRANSCARBAMYLASE, MITOCHONDRIAL"/>
    <property type="match status" value="1"/>
</dbReference>
<dbReference type="PANTHER" id="PTHR45753">
    <property type="entry name" value="ORNITHINE CARBAMOYLTRANSFERASE, MITOCHONDRIAL"/>
    <property type="match status" value="1"/>
</dbReference>
<feature type="binding site" evidence="2">
    <location>
        <position position="175"/>
    </location>
    <ligand>
        <name>N(2)-succinyl-L-ornithine</name>
        <dbReference type="ChEBI" id="CHEBI:58514"/>
    </ligand>
</feature>
<evidence type="ECO:0000259" key="4">
    <source>
        <dbReference type="Pfam" id="PF02729"/>
    </source>
</evidence>
<dbReference type="GO" id="GO:0042450">
    <property type="term" value="P:L-arginine biosynthetic process via ornithine"/>
    <property type="evidence" value="ECO:0007669"/>
    <property type="project" value="TreeGrafter"/>
</dbReference>
<dbReference type="Proteomes" id="UP000237662">
    <property type="component" value="Unassembled WGS sequence"/>
</dbReference>
<dbReference type="InterPro" id="IPR036901">
    <property type="entry name" value="Asp/Orn_carbamoylTrfase_sf"/>
</dbReference>
<reference evidence="5 6" key="1">
    <citation type="submission" date="2018-02" db="EMBL/GenBank/DDBJ databases">
        <title>Genomic Encyclopedia of Archaeal and Bacterial Type Strains, Phase II (KMG-II): from individual species to whole genera.</title>
        <authorList>
            <person name="Goeker M."/>
        </authorList>
    </citation>
    <scope>NUCLEOTIDE SEQUENCE [LARGE SCALE GENOMIC DNA]</scope>
    <source>
        <strain evidence="5 6">DSM 29526</strain>
    </source>
</reference>
<dbReference type="OrthoDB" id="9802587at2"/>
<feature type="binding site" description="in other chain" evidence="2">
    <location>
        <position position="299"/>
    </location>
    <ligand>
        <name>carbamoyl phosphate</name>
        <dbReference type="ChEBI" id="CHEBI:58228"/>
        <note>ligand shared between two neighboring subunits</note>
    </ligand>
</feature>
<dbReference type="InterPro" id="IPR006132">
    <property type="entry name" value="Asp/Orn_carbamoyltranf_P-bd"/>
</dbReference>
<evidence type="ECO:0000259" key="3">
    <source>
        <dbReference type="Pfam" id="PF00185"/>
    </source>
</evidence>
<proteinExistence type="inferred from homology"/>
<keyword evidence="6" id="KW-1185">Reference proteome</keyword>
<feature type="binding site" description="in other chain" evidence="2">
    <location>
        <begin position="146"/>
        <end position="149"/>
    </location>
    <ligand>
        <name>carbamoyl phosphate</name>
        <dbReference type="ChEBI" id="CHEBI:58228"/>
        <note>ligand shared between two neighboring subunits</note>
    </ligand>
</feature>
<feature type="domain" description="Aspartate/ornithine carbamoyltransferase carbamoyl-P binding" evidence="4">
    <location>
        <begin position="3"/>
        <end position="159"/>
    </location>
</feature>
<dbReference type="EMBL" id="PTJC01000007">
    <property type="protein sequence ID" value="PPK84730.1"/>
    <property type="molecule type" value="Genomic_DNA"/>
</dbReference>
<organism evidence="5 6">
    <name type="scientific">Neolewinella xylanilytica</name>
    <dbReference type="NCBI Taxonomy" id="1514080"/>
    <lineage>
        <taxon>Bacteria</taxon>
        <taxon>Pseudomonadati</taxon>
        <taxon>Bacteroidota</taxon>
        <taxon>Saprospiria</taxon>
        <taxon>Saprospirales</taxon>
        <taxon>Lewinellaceae</taxon>
        <taxon>Neolewinella</taxon>
    </lineage>
</organism>
<dbReference type="PRINTS" id="PR00100">
    <property type="entry name" value="AOTCASE"/>
</dbReference>